<accession>A0ABQ7YKM1</accession>
<proteinExistence type="inferred from homology"/>
<protein>
    <recommendedName>
        <fullName evidence="8">SKP1-like protein</fullName>
    </recommendedName>
</protein>
<evidence type="ECO:0000259" key="4">
    <source>
        <dbReference type="Pfam" id="PF01466"/>
    </source>
</evidence>
<dbReference type="EMBL" id="JAGKQM010000017">
    <property type="protein sequence ID" value="KAH0868765.1"/>
    <property type="molecule type" value="Genomic_DNA"/>
</dbReference>
<comment type="similarity">
    <text evidence="2">Belongs to the SKP1 family.</text>
</comment>
<feature type="domain" description="SKP1 component dimerisation" evidence="4">
    <location>
        <begin position="117"/>
        <end position="164"/>
    </location>
</feature>
<evidence type="ECO:0000256" key="1">
    <source>
        <dbReference type="ARBA" id="ARBA00004906"/>
    </source>
</evidence>
<gene>
    <name evidence="6" type="ORF">HID58_075787</name>
</gene>
<dbReference type="InterPro" id="IPR016072">
    <property type="entry name" value="Skp1_comp_dimer"/>
</dbReference>
<feature type="domain" description="SKP1 component POZ" evidence="5">
    <location>
        <begin position="8"/>
        <end position="67"/>
    </location>
</feature>
<evidence type="ECO:0008006" key="8">
    <source>
        <dbReference type="Google" id="ProtNLM"/>
    </source>
</evidence>
<organism evidence="6 7">
    <name type="scientific">Brassica napus</name>
    <name type="common">Rape</name>
    <dbReference type="NCBI Taxonomy" id="3708"/>
    <lineage>
        <taxon>Eukaryota</taxon>
        <taxon>Viridiplantae</taxon>
        <taxon>Streptophyta</taxon>
        <taxon>Embryophyta</taxon>
        <taxon>Tracheophyta</taxon>
        <taxon>Spermatophyta</taxon>
        <taxon>Magnoliopsida</taxon>
        <taxon>eudicotyledons</taxon>
        <taxon>Gunneridae</taxon>
        <taxon>Pentapetalae</taxon>
        <taxon>rosids</taxon>
        <taxon>malvids</taxon>
        <taxon>Brassicales</taxon>
        <taxon>Brassicaceae</taxon>
        <taxon>Brassiceae</taxon>
        <taxon>Brassica</taxon>
    </lineage>
</organism>
<reference evidence="6 7" key="1">
    <citation type="submission" date="2021-05" db="EMBL/GenBank/DDBJ databases">
        <title>Genome Assembly of Synthetic Allotetraploid Brassica napus Reveals Homoeologous Exchanges between Subgenomes.</title>
        <authorList>
            <person name="Davis J.T."/>
        </authorList>
    </citation>
    <scope>NUCLEOTIDE SEQUENCE [LARGE SCALE GENOMIC DNA]</scope>
    <source>
        <strain evidence="7">cv. Da-Ae</strain>
        <tissue evidence="6">Seedling</tissue>
    </source>
</reference>
<evidence type="ECO:0000313" key="7">
    <source>
        <dbReference type="Proteomes" id="UP000824890"/>
    </source>
</evidence>
<dbReference type="Pfam" id="PF03931">
    <property type="entry name" value="Skp1_POZ"/>
    <property type="match status" value="1"/>
</dbReference>
<dbReference type="InterPro" id="IPR016897">
    <property type="entry name" value="SKP1"/>
</dbReference>
<dbReference type="SUPFAM" id="SSF54695">
    <property type="entry name" value="POZ domain"/>
    <property type="match status" value="1"/>
</dbReference>
<evidence type="ECO:0000256" key="3">
    <source>
        <dbReference type="ARBA" id="ARBA00022786"/>
    </source>
</evidence>
<dbReference type="InterPro" id="IPR036296">
    <property type="entry name" value="SKP1-like_dim_sf"/>
</dbReference>
<dbReference type="InterPro" id="IPR001232">
    <property type="entry name" value="SKP1-like"/>
</dbReference>
<comment type="caution">
    <text evidence="6">The sequence shown here is derived from an EMBL/GenBank/DDBJ whole genome shotgun (WGS) entry which is preliminary data.</text>
</comment>
<keyword evidence="7" id="KW-1185">Reference proteome</keyword>
<evidence type="ECO:0000313" key="6">
    <source>
        <dbReference type="EMBL" id="KAH0868765.1"/>
    </source>
</evidence>
<dbReference type="PIRSF" id="PIRSF028729">
    <property type="entry name" value="E3_ubiquit_lig_SCF_Skp"/>
    <property type="match status" value="1"/>
</dbReference>
<evidence type="ECO:0000259" key="5">
    <source>
        <dbReference type="Pfam" id="PF03931"/>
    </source>
</evidence>
<sequence>NILPTMSKKIILESSEGKSFEVDEAVALECQTIKNMIEDDCTDGGIPLANVNSATLAKVIEYCKKHVEAAAEAHAGDKDTYGANEDIELKTWDADFVKVDQPLLFDLMLAANFLIIPGLLDLTCKTVADMMRGKTVLQIREIFHIKKDYTDAEESEVRKENAWAFE</sequence>
<dbReference type="CDD" id="cd18322">
    <property type="entry name" value="BTB_POZ_SKP1"/>
    <property type="match status" value="1"/>
</dbReference>
<evidence type="ECO:0000256" key="2">
    <source>
        <dbReference type="ARBA" id="ARBA00009993"/>
    </source>
</evidence>
<dbReference type="PANTHER" id="PTHR11165">
    <property type="entry name" value="SKP1"/>
    <property type="match status" value="1"/>
</dbReference>
<dbReference type="Gene3D" id="3.30.710.10">
    <property type="entry name" value="Potassium Channel Kv1.1, Chain A"/>
    <property type="match status" value="1"/>
</dbReference>
<name>A0ABQ7YKM1_BRANA</name>
<dbReference type="Proteomes" id="UP000824890">
    <property type="component" value="Unassembled WGS sequence"/>
</dbReference>
<dbReference type="SMART" id="SM00512">
    <property type="entry name" value="Skp1"/>
    <property type="match status" value="1"/>
</dbReference>
<feature type="non-terminal residue" evidence="6">
    <location>
        <position position="1"/>
    </location>
</feature>
<dbReference type="InterPro" id="IPR016073">
    <property type="entry name" value="Skp1_comp_POZ"/>
</dbReference>
<comment type="pathway">
    <text evidence="1">Protein modification; protein ubiquitination.</text>
</comment>
<dbReference type="InterPro" id="IPR011333">
    <property type="entry name" value="SKP1/BTB/POZ_sf"/>
</dbReference>
<dbReference type="SUPFAM" id="SSF81382">
    <property type="entry name" value="Skp1 dimerisation domain-like"/>
    <property type="match status" value="1"/>
</dbReference>
<keyword evidence="3" id="KW-0833">Ubl conjugation pathway</keyword>
<dbReference type="Pfam" id="PF01466">
    <property type="entry name" value="Skp1"/>
    <property type="match status" value="1"/>
</dbReference>